<dbReference type="Proteomes" id="UP001057474">
    <property type="component" value="Plasmid pLlyPCM2298_1"/>
</dbReference>
<reference evidence="1" key="1">
    <citation type="submission" date="2021-03" db="EMBL/GenBank/DDBJ databases">
        <title>Legionella lytica PCM 2298.</title>
        <authorList>
            <person name="Koper P."/>
        </authorList>
    </citation>
    <scope>NUCLEOTIDE SEQUENCE</scope>
    <source>
        <strain evidence="1">PCM 2298</strain>
        <plasmid evidence="1">pLlyPCM2298_1</plasmid>
    </source>
</reference>
<evidence type="ECO:0000313" key="2">
    <source>
        <dbReference type="Proteomes" id="UP001057474"/>
    </source>
</evidence>
<organism evidence="1 2">
    <name type="scientific">Legionella lytica</name>
    <dbReference type="NCBI Taxonomy" id="96232"/>
    <lineage>
        <taxon>Bacteria</taxon>
        <taxon>Pseudomonadati</taxon>
        <taxon>Pseudomonadota</taxon>
        <taxon>Gammaproteobacteria</taxon>
        <taxon>Legionellales</taxon>
        <taxon>Legionellaceae</taxon>
        <taxon>Legionella</taxon>
    </lineage>
</organism>
<proteinExistence type="predicted"/>
<dbReference type="RefSeq" id="WP_252582700.1">
    <property type="nucleotide sequence ID" value="NZ_CP071528.1"/>
</dbReference>
<protein>
    <submittedName>
        <fullName evidence="1">Uncharacterized protein</fullName>
    </submittedName>
</protein>
<dbReference type="EMBL" id="CP071528">
    <property type="protein sequence ID" value="USQ15450.1"/>
    <property type="molecule type" value="Genomic_DNA"/>
</dbReference>
<accession>A0ABY4YCU2</accession>
<name>A0ABY4YCU2_9GAMM</name>
<geneLocation type="plasmid" evidence="1 2">
    <name>pLlyPCM2298_1</name>
</geneLocation>
<keyword evidence="2" id="KW-1185">Reference proteome</keyword>
<keyword evidence="1" id="KW-0614">Plasmid</keyword>
<evidence type="ECO:0000313" key="1">
    <source>
        <dbReference type="EMBL" id="USQ15450.1"/>
    </source>
</evidence>
<gene>
    <name evidence="1" type="ORF">J2N86_14510</name>
</gene>
<sequence length="123" mass="13918">MAKDLLDDFDDIFDFPTITYGENLNQGHDMMLGERVKLALPEMVQLKEIIDTQINPDYKASESQLFNVETVNIQRLRVAVDNSKLTHIPVEVENLDGRILVKVGPCDLSGVGGHQLREQIIRN</sequence>